<dbReference type="RefSeq" id="WP_104231199.1">
    <property type="nucleotide sequence ID" value="NZ_PSNW01000008.1"/>
</dbReference>
<dbReference type="PROSITE" id="PS00409">
    <property type="entry name" value="PROKAR_NTER_METHYL"/>
    <property type="match status" value="1"/>
</dbReference>
<dbReference type="Gene3D" id="3.10.610.10">
    <property type="entry name" value="GSPII I/J protein-like"/>
    <property type="match status" value="1"/>
</dbReference>
<dbReference type="GO" id="GO:0005886">
    <property type="term" value="C:plasma membrane"/>
    <property type="evidence" value="ECO:0007669"/>
    <property type="project" value="UniProtKB-SubCell"/>
</dbReference>
<evidence type="ECO:0000256" key="5">
    <source>
        <dbReference type="ARBA" id="ARBA00022481"/>
    </source>
</evidence>
<feature type="region of interest" description="Disordered" evidence="10">
    <location>
        <begin position="204"/>
        <end position="235"/>
    </location>
</feature>
<reference evidence="12 13" key="1">
    <citation type="submission" date="2018-02" db="EMBL/GenBank/DDBJ databases">
        <title>Genome sequencing of Solimonas sp. HR-BB.</title>
        <authorList>
            <person name="Lee Y."/>
            <person name="Jeon C.O."/>
        </authorList>
    </citation>
    <scope>NUCLEOTIDE SEQUENCE [LARGE SCALE GENOMIC DNA]</scope>
    <source>
        <strain evidence="12 13">HR-BB</strain>
    </source>
</reference>
<evidence type="ECO:0000256" key="6">
    <source>
        <dbReference type="ARBA" id="ARBA00022519"/>
    </source>
</evidence>
<keyword evidence="8 11" id="KW-1133">Transmembrane helix</keyword>
<feature type="compositionally biased region" description="Low complexity" evidence="10">
    <location>
        <begin position="207"/>
        <end position="217"/>
    </location>
</feature>
<gene>
    <name evidence="12" type="primary">gspJ</name>
    <name evidence="12" type="ORF">C3942_15185</name>
</gene>
<keyword evidence="13" id="KW-1185">Reference proteome</keyword>
<evidence type="ECO:0000256" key="3">
    <source>
        <dbReference type="ARBA" id="ARBA00021539"/>
    </source>
</evidence>
<evidence type="ECO:0000256" key="1">
    <source>
        <dbReference type="ARBA" id="ARBA00004377"/>
    </source>
</evidence>
<feature type="transmembrane region" description="Helical" evidence="11">
    <location>
        <begin position="12"/>
        <end position="30"/>
    </location>
</feature>
<dbReference type="SUPFAM" id="SSF54523">
    <property type="entry name" value="Pili subunits"/>
    <property type="match status" value="1"/>
</dbReference>
<dbReference type="GO" id="GO:0015627">
    <property type="term" value="C:type II protein secretion system complex"/>
    <property type="evidence" value="ECO:0007669"/>
    <property type="project" value="InterPro"/>
</dbReference>
<dbReference type="InterPro" id="IPR010055">
    <property type="entry name" value="T2SS_protein-GspJ"/>
</dbReference>
<dbReference type="Proteomes" id="UP000238220">
    <property type="component" value="Unassembled WGS sequence"/>
</dbReference>
<dbReference type="Gene3D" id="2.10.70.20">
    <property type="entry name" value="gspk-gspi-gspj complex like domains"/>
    <property type="match status" value="1"/>
</dbReference>
<dbReference type="EMBL" id="PSNW01000008">
    <property type="protein sequence ID" value="PPE73160.1"/>
    <property type="molecule type" value="Genomic_DNA"/>
</dbReference>
<dbReference type="AlphaFoldDB" id="A0A2S5TDV9"/>
<comment type="similarity">
    <text evidence="2">Belongs to the GSP J family.</text>
</comment>
<proteinExistence type="inferred from homology"/>
<dbReference type="InterPro" id="IPR051621">
    <property type="entry name" value="T2SS_protein_J"/>
</dbReference>
<accession>A0A2S5TDV9</accession>
<name>A0A2S5TDV9_9GAMM</name>
<evidence type="ECO:0000256" key="8">
    <source>
        <dbReference type="ARBA" id="ARBA00022989"/>
    </source>
</evidence>
<evidence type="ECO:0000256" key="7">
    <source>
        <dbReference type="ARBA" id="ARBA00022692"/>
    </source>
</evidence>
<comment type="caution">
    <text evidence="12">The sequence shown here is derived from an EMBL/GenBank/DDBJ whole genome shotgun (WGS) entry which is preliminary data.</text>
</comment>
<dbReference type="Pfam" id="PF07963">
    <property type="entry name" value="N_methyl"/>
    <property type="match status" value="1"/>
</dbReference>
<keyword evidence="9 11" id="KW-0472">Membrane</keyword>
<dbReference type="InterPro" id="IPR045584">
    <property type="entry name" value="Pilin-like"/>
</dbReference>
<keyword evidence="7 11" id="KW-0812">Transmembrane</keyword>
<dbReference type="InterPro" id="IPR012902">
    <property type="entry name" value="N_methyl_site"/>
</dbReference>
<organism evidence="12 13">
    <name type="scientific">Solimonas fluminis</name>
    <dbReference type="NCBI Taxonomy" id="2086571"/>
    <lineage>
        <taxon>Bacteria</taxon>
        <taxon>Pseudomonadati</taxon>
        <taxon>Pseudomonadota</taxon>
        <taxon>Gammaproteobacteria</taxon>
        <taxon>Nevskiales</taxon>
        <taxon>Nevskiaceae</taxon>
        <taxon>Solimonas</taxon>
    </lineage>
</organism>
<dbReference type="NCBIfam" id="TIGR02532">
    <property type="entry name" value="IV_pilin_GFxxxE"/>
    <property type="match status" value="1"/>
</dbReference>
<evidence type="ECO:0000313" key="13">
    <source>
        <dbReference type="Proteomes" id="UP000238220"/>
    </source>
</evidence>
<dbReference type="PANTHER" id="PTHR39583:SF2">
    <property type="entry name" value="TYPE II SECRETION SYSTEM PROTEIN J"/>
    <property type="match status" value="1"/>
</dbReference>
<keyword evidence="6" id="KW-0997">Cell inner membrane</keyword>
<keyword evidence="5" id="KW-0488">Methylation</keyword>
<dbReference type="NCBIfam" id="TIGR01711">
    <property type="entry name" value="gspJ"/>
    <property type="match status" value="1"/>
</dbReference>
<evidence type="ECO:0000256" key="10">
    <source>
        <dbReference type="SAM" id="MobiDB-lite"/>
    </source>
</evidence>
<evidence type="ECO:0000256" key="2">
    <source>
        <dbReference type="ARBA" id="ARBA00011084"/>
    </source>
</evidence>
<evidence type="ECO:0000256" key="4">
    <source>
        <dbReference type="ARBA" id="ARBA00022475"/>
    </source>
</evidence>
<comment type="subcellular location">
    <subcellularLocation>
        <location evidence="1">Cell inner membrane</location>
        <topology evidence="1">Single-pass membrane protein</topology>
    </subcellularLocation>
</comment>
<keyword evidence="4" id="KW-1003">Cell membrane</keyword>
<protein>
    <recommendedName>
        <fullName evidence="3">Type II secretion system protein J</fullName>
    </recommendedName>
</protein>
<dbReference type="Pfam" id="PF11612">
    <property type="entry name" value="T2SSJ"/>
    <property type="match status" value="1"/>
</dbReference>
<dbReference type="GO" id="GO:0015628">
    <property type="term" value="P:protein secretion by the type II secretion system"/>
    <property type="evidence" value="ECO:0007669"/>
    <property type="project" value="InterPro"/>
</dbReference>
<evidence type="ECO:0000313" key="12">
    <source>
        <dbReference type="EMBL" id="PPE73160.1"/>
    </source>
</evidence>
<evidence type="ECO:0000256" key="9">
    <source>
        <dbReference type="ARBA" id="ARBA00023136"/>
    </source>
</evidence>
<dbReference type="PANTHER" id="PTHR39583">
    <property type="entry name" value="TYPE II SECRETION SYSTEM PROTEIN J-RELATED"/>
    <property type="match status" value="1"/>
</dbReference>
<dbReference type="OrthoDB" id="9794345at2"/>
<evidence type="ECO:0000256" key="11">
    <source>
        <dbReference type="SAM" id="Phobius"/>
    </source>
</evidence>
<sequence>MRPVRGFTLLELLVVIAIFAVFALMAYGGLDSVLQTRAGVEAAMEKTAAVQKAYIRLREDFQQVRNRPARDAYGDLQPPIHVTRDARVELTRGGWRNPLLLPRPGLERVSYRLDGKKLKRESWRVLDQAQDSKPVELVLFDDVRELRWRFLDDNREWHESWPPTSSTGARADAPIPIAVEIRLDSEGWGELQFLFRLGLKKVSPAQGAPAGGATPNGSGAGSGTNPDPAPEETTQ</sequence>